<dbReference type="AlphaFoldDB" id="A0A2H3TKU7"/>
<dbReference type="VEuPathDB" id="FungiDB:FOIG_04548"/>
<reference evidence="2" key="1">
    <citation type="submission" date="2016-09" db="EMBL/GenBank/DDBJ databases">
        <authorList>
            <person name="Guldener U."/>
        </authorList>
    </citation>
    <scope>NUCLEOTIDE SEQUENCE [LARGE SCALE GENOMIC DNA]</scope>
    <source>
        <strain evidence="2">V64-1</strain>
    </source>
</reference>
<name>A0A2H3TKU7_FUSOX</name>
<sequence length="183" mass="21054">MNAADQAHLAAMGLAIPSSEASALPLPLTRRQAIRDRATALRVHTLRSSVTPARYLLRHDGMRITGKRRFGDARRQHKLMQKWQNDEAEAYRRRVAALVDGPNPVWTFRGHLQWLPGFLASGEVPLQERKRVANHAEDTAHFAIEQAEKHHRLLKKWVWGYNTLASRRQHEEYARLARRAAIH</sequence>
<dbReference type="EMBL" id="FMJY01000008">
    <property type="protein sequence ID" value="SCO89302.1"/>
    <property type="molecule type" value="Genomic_DNA"/>
</dbReference>
<proteinExistence type="predicted"/>
<evidence type="ECO:0000313" key="1">
    <source>
        <dbReference type="EMBL" id="SCO89302.1"/>
    </source>
</evidence>
<dbReference type="VEuPathDB" id="FungiDB:HZS61_016241"/>
<gene>
    <name evidence="1" type="ORF">FRV6_13430</name>
</gene>
<dbReference type="VEuPathDB" id="FungiDB:FOC1_g10005105"/>
<dbReference type="Proteomes" id="UP000219369">
    <property type="component" value="Unassembled WGS sequence"/>
</dbReference>
<dbReference type="VEuPathDB" id="FungiDB:FOC4_g10006174"/>
<protein>
    <submittedName>
        <fullName evidence="1">Uncharacterized protein</fullName>
    </submittedName>
</protein>
<organism evidence="1 2">
    <name type="scientific">Fusarium oxysporum</name>
    <name type="common">Fusarium vascular wilt</name>
    <dbReference type="NCBI Taxonomy" id="5507"/>
    <lineage>
        <taxon>Eukaryota</taxon>
        <taxon>Fungi</taxon>
        <taxon>Dikarya</taxon>
        <taxon>Ascomycota</taxon>
        <taxon>Pezizomycotina</taxon>
        <taxon>Sordariomycetes</taxon>
        <taxon>Hypocreomycetidae</taxon>
        <taxon>Hypocreales</taxon>
        <taxon>Nectriaceae</taxon>
        <taxon>Fusarium</taxon>
        <taxon>Fusarium oxysporum species complex</taxon>
    </lineage>
</organism>
<dbReference type="VEuPathDB" id="FungiDB:FOMG_10176"/>
<dbReference type="VEuPathDB" id="FungiDB:FOXG_13778"/>
<accession>A0A2H3TKU7</accession>
<evidence type="ECO:0000313" key="2">
    <source>
        <dbReference type="Proteomes" id="UP000219369"/>
    </source>
</evidence>
<dbReference type="OrthoDB" id="4986148at2759"/>